<evidence type="ECO:0000313" key="2">
    <source>
        <dbReference type="Proteomes" id="UP000019753"/>
    </source>
</evidence>
<name>A0A021VTN8_9CELL</name>
<proteinExistence type="predicted"/>
<dbReference type="Proteomes" id="UP000019753">
    <property type="component" value="Unassembled WGS sequence"/>
</dbReference>
<comment type="caution">
    <text evidence="1">The sequence shown here is derived from an EMBL/GenBank/DDBJ whole genome shotgun (WGS) entry which is preliminary data.</text>
</comment>
<protein>
    <submittedName>
        <fullName evidence="1">Uncharacterized protein</fullName>
    </submittedName>
</protein>
<dbReference type="AlphaFoldDB" id="A0A021VTN8"/>
<gene>
    <name evidence="1" type="ORF">N866_01025</name>
</gene>
<evidence type="ECO:0000313" key="1">
    <source>
        <dbReference type="EMBL" id="EYR63395.1"/>
    </source>
</evidence>
<organism evidence="1 2">
    <name type="scientific">Actinotalea ferrariae CF5-4</name>
    <dbReference type="NCBI Taxonomy" id="948458"/>
    <lineage>
        <taxon>Bacteria</taxon>
        <taxon>Bacillati</taxon>
        <taxon>Actinomycetota</taxon>
        <taxon>Actinomycetes</taxon>
        <taxon>Micrococcales</taxon>
        <taxon>Cellulomonadaceae</taxon>
        <taxon>Actinotalea</taxon>
    </lineage>
</organism>
<accession>A0A021VTN8</accession>
<dbReference type="EMBL" id="AXCW01000097">
    <property type="protein sequence ID" value="EYR63395.1"/>
    <property type="molecule type" value="Genomic_DNA"/>
</dbReference>
<sequence length="146" mass="15784">MPKAAATPASRIVTRTGSSTGSRLYDAFAHEGERTWTDAETRELLRRYLAEERIAQIAIGMSVDAKDVAARLTRLLLGASGPIANEHDAPRSGHGYTEDDRARIAAACRAGRPIKEIAAEHGRTQLAVGWQLLDGHVPTVPAHLRP</sequence>
<reference evidence="1 2" key="1">
    <citation type="submission" date="2014-01" db="EMBL/GenBank/DDBJ databases">
        <title>Actinotalea ferrariae CF5-4.</title>
        <authorList>
            <person name="Chen F."/>
            <person name="Li Y."/>
            <person name="Wang G."/>
        </authorList>
    </citation>
    <scope>NUCLEOTIDE SEQUENCE [LARGE SCALE GENOMIC DNA]</scope>
    <source>
        <strain evidence="1 2">CF5-4</strain>
    </source>
</reference>
<keyword evidence="2" id="KW-1185">Reference proteome</keyword>